<dbReference type="EMBL" id="JAVREV010000005">
    <property type="protein sequence ID" value="MDT0442979.1"/>
    <property type="molecule type" value="Genomic_DNA"/>
</dbReference>
<dbReference type="PROSITE" id="PS00108">
    <property type="entry name" value="PROTEIN_KINASE_ST"/>
    <property type="match status" value="1"/>
</dbReference>
<dbReference type="PANTHER" id="PTHR43289:SF34">
    <property type="entry name" value="SERINE_THREONINE-PROTEIN KINASE YBDM-RELATED"/>
    <property type="match status" value="1"/>
</dbReference>
<keyword evidence="2 5" id="KW-0547">Nucleotide-binding</keyword>
<accession>A0ABU2S580</accession>
<dbReference type="SMART" id="SM00220">
    <property type="entry name" value="S_TKc"/>
    <property type="match status" value="1"/>
</dbReference>
<feature type="domain" description="Protein kinase" evidence="8">
    <location>
        <begin position="24"/>
        <end position="288"/>
    </location>
</feature>
<keyword evidence="7" id="KW-0812">Transmembrane</keyword>
<dbReference type="InterPro" id="IPR011009">
    <property type="entry name" value="Kinase-like_dom_sf"/>
</dbReference>
<dbReference type="RefSeq" id="WP_311617369.1">
    <property type="nucleotide sequence ID" value="NZ_JAVREV010000005.1"/>
</dbReference>
<evidence type="ECO:0000313" key="9">
    <source>
        <dbReference type="EMBL" id="MDT0442979.1"/>
    </source>
</evidence>
<evidence type="ECO:0000256" key="1">
    <source>
        <dbReference type="ARBA" id="ARBA00022679"/>
    </source>
</evidence>
<organism evidence="9 10">
    <name type="scientific">Streptomyces johnsoniae</name>
    <dbReference type="NCBI Taxonomy" id="3075532"/>
    <lineage>
        <taxon>Bacteria</taxon>
        <taxon>Bacillati</taxon>
        <taxon>Actinomycetota</taxon>
        <taxon>Actinomycetes</taxon>
        <taxon>Kitasatosporales</taxon>
        <taxon>Streptomycetaceae</taxon>
        <taxon>Streptomyces</taxon>
    </lineage>
</organism>
<evidence type="ECO:0000256" key="3">
    <source>
        <dbReference type="ARBA" id="ARBA00022777"/>
    </source>
</evidence>
<dbReference type="Gene3D" id="1.10.510.10">
    <property type="entry name" value="Transferase(Phosphotransferase) domain 1"/>
    <property type="match status" value="1"/>
</dbReference>
<feature type="region of interest" description="Disordered" evidence="6">
    <location>
        <begin position="299"/>
        <end position="342"/>
    </location>
</feature>
<keyword evidence="10" id="KW-1185">Reference proteome</keyword>
<feature type="region of interest" description="Disordered" evidence="6">
    <location>
        <begin position="370"/>
        <end position="411"/>
    </location>
</feature>
<reference evidence="10" key="1">
    <citation type="submission" date="2023-07" db="EMBL/GenBank/DDBJ databases">
        <title>30 novel species of actinomycetes from the DSMZ collection.</title>
        <authorList>
            <person name="Nouioui I."/>
        </authorList>
    </citation>
    <scope>NUCLEOTIDE SEQUENCE [LARGE SCALE GENOMIC DNA]</scope>
    <source>
        <strain evidence="10">DSM 41886</strain>
    </source>
</reference>
<keyword evidence="7" id="KW-0472">Membrane</keyword>
<proteinExistence type="predicted"/>
<feature type="compositionally biased region" description="Basic and acidic residues" evidence="6">
    <location>
        <begin position="398"/>
        <end position="408"/>
    </location>
</feature>
<dbReference type="InterPro" id="IPR000719">
    <property type="entry name" value="Prot_kinase_dom"/>
</dbReference>
<feature type="binding site" evidence="5">
    <location>
        <position position="52"/>
    </location>
    <ligand>
        <name>ATP</name>
        <dbReference type="ChEBI" id="CHEBI:30616"/>
    </ligand>
</feature>
<dbReference type="InterPro" id="IPR017441">
    <property type="entry name" value="Protein_kinase_ATP_BS"/>
</dbReference>
<dbReference type="Pfam" id="PF00069">
    <property type="entry name" value="Pkinase"/>
    <property type="match status" value="1"/>
</dbReference>
<keyword evidence="1 9" id="KW-0808">Transferase</keyword>
<feature type="compositionally biased region" description="Pro residues" evidence="6">
    <location>
        <begin position="302"/>
        <end position="337"/>
    </location>
</feature>
<dbReference type="Gene3D" id="3.30.200.20">
    <property type="entry name" value="Phosphorylase Kinase, domain 1"/>
    <property type="match status" value="1"/>
</dbReference>
<dbReference type="EC" id="2.7.11.1" evidence="9"/>
<evidence type="ECO:0000256" key="2">
    <source>
        <dbReference type="ARBA" id="ARBA00022741"/>
    </source>
</evidence>
<feature type="compositionally biased region" description="Acidic residues" evidence="6">
    <location>
        <begin position="388"/>
        <end position="397"/>
    </location>
</feature>
<dbReference type="SUPFAM" id="SSF56112">
    <property type="entry name" value="Protein kinase-like (PK-like)"/>
    <property type="match status" value="1"/>
</dbReference>
<dbReference type="InterPro" id="IPR008271">
    <property type="entry name" value="Ser/Thr_kinase_AS"/>
</dbReference>
<evidence type="ECO:0000256" key="6">
    <source>
        <dbReference type="SAM" id="MobiDB-lite"/>
    </source>
</evidence>
<dbReference type="PROSITE" id="PS50011">
    <property type="entry name" value="PROTEIN_KINASE_DOM"/>
    <property type="match status" value="1"/>
</dbReference>
<dbReference type="PANTHER" id="PTHR43289">
    <property type="entry name" value="MITOGEN-ACTIVATED PROTEIN KINASE KINASE KINASE 20-RELATED"/>
    <property type="match status" value="1"/>
</dbReference>
<dbReference type="GO" id="GO:0004674">
    <property type="term" value="F:protein serine/threonine kinase activity"/>
    <property type="evidence" value="ECO:0007669"/>
    <property type="project" value="UniProtKB-EC"/>
</dbReference>
<evidence type="ECO:0000256" key="4">
    <source>
        <dbReference type="ARBA" id="ARBA00022840"/>
    </source>
</evidence>
<evidence type="ECO:0000256" key="5">
    <source>
        <dbReference type="PROSITE-ProRule" id="PRU10141"/>
    </source>
</evidence>
<evidence type="ECO:0000313" key="10">
    <source>
        <dbReference type="Proteomes" id="UP001183615"/>
    </source>
</evidence>
<evidence type="ECO:0000256" key="7">
    <source>
        <dbReference type="SAM" id="Phobius"/>
    </source>
</evidence>
<evidence type="ECO:0000259" key="8">
    <source>
        <dbReference type="PROSITE" id="PS50011"/>
    </source>
</evidence>
<sequence>MTAHRTPSHSQPLGPADPREVAGYALQARLGSGGMGSVYLSYTRGGQPIALKVVRSELADDPEFRRRFEFEVRAARRVQGVYTVPVLDSNTEGSAPWLATAYVPGLSLSDAVRTYGPLPPETVLLLVGGVAEALQSIHAAGIIHRDLKPGNVLLASDGPKVIDFGIARAADVTALTGTDVRVGTPSYMAPEQITGASAGPPTDVFALGLVAHYAAGGTHPFGEGAAHAVMYRIVQEEPDLATAPEALRGLIAACLTKEAAARPTPAQVIDACRALAPGRTLRRQESWLPAPVADEVTQRLNAPPPAPAPTPAPTPPTPPAGPPTPVPVPMPARPPEPAGRSRPRGQIALAVVAVLAVITAGVLALQLAGGDEEGGAPQGDAAGGAAGEGEEPADEPADGDRPPQHTDPDAPYYVAKEDVSLPLRAPIFHEQHNVVGGECYEANVTQFDPEELTVQAVAYGDFEFRGLDSAIRYMFCDDDSVVNDGISFTPELFVGTIDIREPTAEQCYAAAHDAPLANPVPPDDILRGSSLTEGMGICVETATGTLTLLWIDRVEVNPTNRDLPTYVTTATQWKPNE</sequence>
<keyword evidence="4 5" id="KW-0067">ATP-binding</keyword>
<dbReference type="CDD" id="cd14014">
    <property type="entry name" value="STKc_PknB_like"/>
    <property type="match status" value="1"/>
</dbReference>
<feature type="transmembrane region" description="Helical" evidence="7">
    <location>
        <begin position="347"/>
        <end position="368"/>
    </location>
</feature>
<dbReference type="PROSITE" id="PS00107">
    <property type="entry name" value="PROTEIN_KINASE_ATP"/>
    <property type="match status" value="1"/>
</dbReference>
<name>A0ABU2S580_9ACTN</name>
<keyword evidence="3 9" id="KW-0418">Kinase</keyword>
<comment type="caution">
    <text evidence="9">The sequence shown here is derived from an EMBL/GenBank/DDBJ whole genome shotgun (WGS) entry which is preliminary data.</text>
</comment>
<keyword evidence="7" id="KW-1133">Transmembrane helix</keyword>
<dbReference type="Proteomes" id="UP001183615">
    <property type="component" value="Unassembled WGS sequence"/>
</dbReference>
<gene>
    <name evidence="9" type="ORF">RM779_10270</name>
</gene>
<protein>
    <submittedName>
        <fullName evidence="9">Serine/threonine-protein kinase</fullName>
        <ecNumber evidence="9">2.7.11.1</ecNumber>
    </submittedName>
</protein>